<dbReference type="InterPro" id="IPR037217">
    <property type="entry name" value="Trp/Indoleamine_2_3_dOase-like"/>
</dbReference>
<evidence type="ECO:0000313" key="1">
    <source>
        <dbReference type="EMBL" id="WNG50955.1"/>
    </source>
</evidence>
<proteinExistence type="predicted"/>
<dbReference type="RefSeq" id="WP_395810655.1">
    <property type="nucleotide sequence ID" value="NZ_CP043494.1"/>
</dbReference>
<dbReference type="SUPFAM" id="SSF140959">
    <property type="entry name" value="Indolic compounds 2,3-dioxygenase-like"/>
    <property type="match status" value="1"/>
</dbReference>
<accession>A0ABY9X6C7</accession>
<keyword evidence="2" id="KW-1185">Reference proteome</keyword>
<name>A0ABY9X6C7_9BACT</name>
<dbReference type="Proteomes" id="UP001611383">
    <property type="component" value="Chromosome"/>
</dbReference>
<gene>
    <name evidence="1" type="ORF">F0U60_47620</name>
</gene>
<reference evidence="1 2" key="1">
    <citation type="submission" date="2019-08" db="EMBL/GenBank/DDBJ databases">
        <title>Archangium and Cystobacter genomes.</title>
        <authorList>
            <person name="Chen I.-C.K."/>
            <person name="Wielgoss S."/>
        </authorList>
    </citation>
    <scope>NUCLEOTIDE SEQUENCE [LARGE SCALE GENOMIC DNA]</scope>
    <source>
        <strain evidence="1 2">Cbm 6</strain>
    </source>
</reference>
<evidence type="ECO:0000313" key="2">
    <source>
        <dbReference type="Proteomes" id="UP001611383"/>
    </source>
</evidence>
<dbReference type="EMBL" id="CP043494">
    <property type="protein sequence ID" value="WNG50955.1"/>
    <property type="molecule type" value="Genomic_DNA"/>
</dbReference>
<sequence>MKLHHSIDFPRVETWTLQQLPELNHAILARRAQPELLVEELNRTPLAESPLASELTPLQAQQWMVYLGLFGSSVGRHFQEREPALKDTPQEPLHRLRATRERIPFLDHVARVAERTGAGHPPRDAYASLVRWNVPTVEVHWRGQNLGTLPGAFGTQAIRTYTGVPSDSFFLEQLKKAEALEAVANETLLPLLHRAVPLTGPEARERLSVCVLLLDAVHQLNLQFTSRGEEGQPRLEAPYFMDILRQFAVHWVPGDIPPSGALDPEFLMRDFFLGTAGHGYEAHVRRLFPAMLEEDRRKLETAMCMPSLPAVLSETLGFPLERLPELPASELLVLVRAHPWLVPCYRVLRASARVSSSHLMLTKRFLFNPMRARARDGLPDGPIVSNWAGTTGLVEQRLEQLHRKRAEHALQAMGQLSQATLLEAAGLEPPEAPAPEELLGLARFAPEP</sequence>
<protein>
    <submittedName>
        <fullName evidence="1">Uncharacterized protein</fullName>
    </submittedName>
</protein>
<organism evidence="1 2">
    <name type="scientific">Archangium minus</name>
    <dbReference type="NCBI Taxonomy" id="83450"/>
    <lineage>
        <taxon>Bacteria</taxon>
        <taxon>Pseudomonadati</taxon>
        <taxon>Myxococcota</taxon>
        <taxon>Myxococcia</taxon>
        <taxon>Myxococcales</taxon>
        <taxon>Cystobacterineae</taxon>
        <taxon>Archangiaceae</taxon>
        <taxon>Archangium</taxon>
    </lineage>
</organism>